<evidence type="ECO:0000256" key="2">
    <source>
        <dbReference type="ARBA" id="ARBA00009025"/>
    </source>
</evidence>
<keyword evidence="5 12" id="KW-1133">Transmembrane helix</keyword>
<comment type="function">
    <text evidence="7">NDH-1 shuttles electrons from NADH, via FMN and iron-sulfur (Fe-S) centers, to quinones in the respiratory chain. Couples the redox reaction to proton translocation (for every two electrons transferred, four hydrogen ions are translocated across the cytoplasmic membrane), and thus conserves the redox energy in a proton gradient.</text>
</comment>
<feature type="transmembrane region" description="Helical" evidence="12">
    <location>
        <begin position="115"/>
        <end position="134"/>
    </location>
</feature>
<dbReference type="GO" id="GO:0003954">
    <property type="term" value="F:NADH dehydrogenase activity"/>
    <property type="evidence" value="ECO:0007669"/>
    <property type="project" value="TreeGrafter"/>
</dbReference>
<evidence type="ECO:0000256" key="1">
    <source>
        <dbReference type="ARBA" id="ARBA00004127"/>
    </source>
</evidence>
<feature type="transmembrane region" description="Helical" evidence="12">
    <location>
        <begin position="77"/>
        <end position="103"/>
    </location>
</feature>
<proteinExistence type="inferred from homology"/>
<dbReference type="PRINTS" id="PR01437">
    <property type="entry name" value="NUOXDRDTASE4"/>
</dbReference>
<dbReference type="GO" id="GO:0015990">
    <property type="term" value="P:electron transport coupled proton transport"/>
    <property type="evidence" value="ECO:0007669"/>
    <property type="project" value="TreeGrafter"/>
</dbReference>
<evidence type="ECO:0000256" key="3">
    <source>
        <dbReference type="ARBA" id="ARBA00019906"/>
    </source>
</evidence>
<feature type="transmembrane region" description="Helical" evidence="12">
    <location>
        <begin position="417"/>
        <end position="438"/>
    </location>
</feature>
<dbReference type="GO" id="GO:0008137">
    <property type="term" value="F:NADH dehydrogenase (ubiquinone) activity"/>
    <property type="evidence" value="ECO:0007669"/>
    <property type="project" value="InterPro"/>
</dbReference>
<keyword evidence="4 11" id="KW-0812">Transmembrane</keyword>
<comment type="subcellular location">
    <subcellularLocation>
        <location evidence="1">Endomembrane system</location>
        <topology evidence="1">Multi-pass membrane protein</topology>
    </subcellularLocation>
    <subcellularLocation>
        <location evidence="11">Membrane</location>
        <topology evidence="11">Multi-pass membrane protein</topology>
    </subcellularLocation>
</comment>
<accession>A0A1H9LBN1</accession>
<evidence type="ECO:0000313" key="14">
    <source>
        <dbReference type="EMBL" id="SER08565.1"/>
    </source>
</evidence>
<dbReference type="GO" id="GO:0012505">
    <property type="term" value="C:endomembrane system"/>
    <property type="evidence" value="ECO:0007669"/>
    <property type="project" value="UniProtKB-SubCell"/>
</dbReference>
<feature type="transmembrane region" description="Helical" evidence="12">
    <location>
        <begin position="459"/>
        <end position="478"/>
    </location>
</feature>
<dbReference type="PANTHER" id="PTHR43507:SF1">
    <property type="entry name" value="NADH-UBIQUINONE OXIDOREDUCTASE CHAIN 4"/>
    <property type="match status" value="1"/>
</dbReference>
<evidence type="ECO:0000313" key="15">
    <source>
        <dbReference type="Proteomes" id="UP000242515"/>
    </source>
</evidence>
<dbReference type="Pfam" id="PF00361">
    <property type="entry name" value="Proton_antipo_M"/>
    <property type="match status" value="1"/>
</dbReference>
<name>A0A1H9LBN1_9GAMM</name>
<feature type="transmembrane region" description="Helical" evidence="12">
    <location>
        <begin position="140"/>
        <end position="159"/>
    </location>
</feature>
<dbReference type="InterPro" id="IPR010227">
    <property type="entry name" value="NADH_Q_OxRdtase_chainM/4"/>
</dbReference>
<comment type="subunit">
    <text evidence="8">Composed of 13 different subunits. Subunits NuoA, H, J, K, L, M, N constitute the membrane sector of the complex.</text>
</comment>
<protein>
    <recommendedName>
        <fullName evidence="3">NADH-quinone oxidoreductase subunit M</fullName>
    </recommendedName>
    <alternativeName>
        <fullName evidence="9">NADH dehydrogenase I subunit M</fullName>
    </alternativeName>
    <alternativeName>
        <fullName evidence="10">NDH-1 subunit M</fullName>
    </alternativeName>
</protein>
<feature type="transmembrane region" description="Helical" evidence="12">
    <location>
        <begin position="256"/>
        <end position="274"/>
    </location>
</feature>
<dbReference type="Proteomes" id="UP000242515">
    <property type="component" value="Unassembled WGS sequence"/>
</dbReference>
<evidence type="ECO:0000256" key="8">
    <source>
        <dbReference type="ARBA" id="ARBA00025811"/>
    </source>
</evidence>
<dbReference type="GO" id="GO:0042773">
    <property type="term" value="P:ATP synthesis coupled electron transport"/>
    <property type="evidence" value="ECO:0007669"/>
    <property type="project" value="InterPro"/>
</dbReference>
<dbReference type="InterPro" id="IPR001750">
    <property type="entry name" value="ND/Mrp_TM"/>
</dbReference>
<organism evidence="14 15">
    <name type="scientific">Rosenbergiella nectarea</name>
    <dbReference type="NCBI Taxonomy" id="988801"/>
    <lineage>
        <taxon>Bacteria</taxon>
        <taxon>Pseudomonadati</taxon>
        <taxon>Pseudomonadota</taxon>
        <taxon>Gammaproteobacteria</taxon>
        <taxon>Enterobacterales</taxon>
        <taxon>Erwiniaceae</taxon>
        <taxon>Rosenbergiella</taxon>
    </lineage>
</organism>
<dbReference type="NCBIfam" id="TIGR01972">
    <property type="entry name" value="NDH_I_M"/>
    <property type="match status" value="1"/>
</dbReference>
<sequence>MLLPWLIILPFVGGLLCWLAERLGVKVPRWIALVTMGLTLALALQLWSQGGFSFTQTAGVDHWQSSFTAAWIPRFGITFHLAIDGLSLLMVVLTALLGLMAVLCSWQEIQKRQGFFYLNLMWILGGVMGVFLSLDMFLFFFFWELMLVPMYFLITLWGHKASDGKTRISAATKFFIYTQASGLVMLIAILGLVFTHYSATGVWTFAYEQLLNTPMSHNVQYLLMLGFFIAFAVKMPIVPLHGWLPDAHSQAPTAGSVDLAGILLKTAAYGLLRFSLPLFPQASAEFAPIAMGLGLVGIFYGAWMAFTQTDIKRLIAYSSISHMGFVVIAIFTGSQLAYQGAVVQMIAHGLSSAALFILCGQLYERLHTRDMRQMGGLWARIKWIPAMSLFFAVANLGMPGTGNFAGEFMILTGSFQVVPVIIVIATFGLVFASVYSLIMMQRAFYGAPKSETPLAAMNAREFTMILILVVLVVLLGIFPQPILDTSSSTMGAIQHWFNASLTMTRQ</sequence>
<dbReference type="NCBIfam" id="NF004498">
    <property type="entry name" value="PRK05846.1-1"/>
    <property type="match status" value="1"/>
</dbReference>
<evidence type="ECO:0000256" key="6">
    <source>
        <dbReference type="ARBA" id="ARBA00023136"/>
    </source>
</evidence>
<dbReference type="GO" id="GO:0016020">
    <property type="term" value="C:membrane"/>
    <property type="evidence" value="ECO:0007669"/>
    <property type="project" value="UniProtKB-SubCell"/>
</dbReference>
<feature type="transmembrane region" description="Helical" evidence="12">
    <location>
        <begin position="30"/>
        <end position="47"/>
    </location>
</feature>
<dbReference type="AlphaFoldDB" id="A0A1H9LBN1"/>
<feature type="transmembrane region" description="Helical" evidence="12">
    <location>
        <begin position="180"/>
        <end position="199"/>
    </location>
</feature>
<dbReference type="STRING" id="988801.SAMN05216522_11125"/>
<evidence type="ECO:0000256" key="4">
    <source>
        <dbReference type="ARBA" id="ARBA00022692"/>
    </source>
</evidence>
<feature type="transmembrane region" description="Helical" evidence="12">
    <location>
        <begin position="6"/>
        <end position="23"/>
    </location>
</feature>
<dbReference type="PANTHER" id="PTHR43507">
    <property type="entry name" value="NADH-UBIQUINONE OXIDOREDUCTASE CHAIN 4"/>
    <property type="match status" value="1"/>
</dbReference>
<comment type="similarity">
    <text evidence="2">Belongs to the complex I subunit 4 family.</text>
</comment>
<evidence type="ECO:0000256" key="11">
    <source>
        <dbReference type="RuleBase" id="RU000320"/>
    </source>
</evidence>
<dbReference type="EMBL" id="FOGC01000011">
    <property type="protein sequence ID" value="SER08565.1"/>
    <property type="molecule type" value="Genomic_DNA"/>
</dbReference>
<feature type="transmembrane region" description="Helical" evidence="12">
    <location>
        <begin position="286"/>
        <end position="307"/>
    </location>
</feature>
<evidence type="ECO:0000256" key="12">
    <source>
        <dbReference type="SAM" id="Phobius"/>
    </source>
</evidence>
<feature type="transmembrane region" description="Helical" evidence="12">
    <location>
        <begin position="219"/>
        <end position="244"/>
    </location>
</feature>
<reference evidence="15" key="1">
    <citation type="submission" date="2016-10" db="EMBL/GenBank/DDBJ databases">
        <authorList>
            <person name="Varghese N."/>
            <person name="Submissions S."/>
        </authorList>
    </citation>
    <scope>NUCLEOTIDE SEQUENCE [LARGE SCALE GENOMIC DNA]</scope>
    <source>
        <strain evidence="15">8N4</strain>
    </source>
</reference>
<feature type="domain" description="NADH:quinone oxidoreductase/Mrp antiporter transmembrane" evidence="13">
    <location>
        <begin position="133"/>
        <end position="430"/>
    </location>
</feature>
<evidence type="ECO:0000256" key="5">
    <source>
        <dbReference type="ARBA" id="ARBA00022989"/>
    </source>
</evidence>
<evidence type="ECO:0000256" key="7">
    <source>
        <dbReference type="ARBA" id="ARBA00025189"/>
    </source>
</evidence>
<evidence type="ECO:0000256" key="9">
    <source>
        <dbReference type="ARBA" id="ARBA00031584"/>
    </source>
</evidence>
<feature type="transmembrane region" description="Helical" evidence="12">
    <location>
        <begin position="383"/>
        <end position="405"/>
    </location>
</feature>
<evidence type="ECO:0000259" key="13">
    <source>
        <dbReference type="Pfam" id="PF00361"/>
    </source>
</evidence>
<keyword evidence="6 12" id="KW-0472">Membrane</keyword>
<evidence type="ECO:0000256" key="10">
    <source>
        <dbReference type="ARBA" id="ARBA00032798"/>
    </source>
</evidence>
<dbReference type="RefSeq" id="WP_092677452.1">
    <property type="nucleotide sequence ID" value="NZ_FOGC01000011.1"/>
</dbReference>
<dbReference type="GO" id="GO:0048039">
    <property type="term" value="F:ubiquinone binding"/>
    <property type="evidence" value="ECO:0007669"/>
    <property type="project" value="TreeGrafter"/>
</dbReference>
<dbReference type="OrthoDB" id="9768329at2"/>
<dbReference type="InterPro" id="IPR003918">
    <property type="entry name" value="NADH_UbQ_OxRdtase"/>
</dbReference>
<feature type="transmembrane region" description="Helical" evidence="12">
    <location>
        <begin position="314"/>
        <end position="333"/>
    </location>
</feature>
<feature type="transmembrane region" description="Helical" evidence="12">
    <location>
        <begin position="345"/>
        <end position="363"/>
    </location>
</feature>
<gene>
    <name evidence="14" type="ORF">SAMN05216522_11125</name>
</gene>
<keyword evidence="15" id="KW-1185">Reference proteome</keyword>